<accession>A0A2H9ZZA8</accession>
<feature type="region of interest" description="Disordered" evidence="1">
    <location>
        <begin position="35"/>
        <end position="65"/>
    </location>
</feature>
<dbReference type="EMBL" id="KZ452307">
    <property type="protein sequence ID" value="PKA48616.1"/>
    <property type="molecule type" value="Genomic_DNA"/>
</dbReference>
<organism evidence="3 4">
    <name type="scientific">Apostasia shenzhenica</name>
    <dbReference type="NCBI Taxonomy" id="1088818"/>
    <lineage>
        <taxon>Eukaryota</taxon>
        <taxon>Viridiplantae</taxon>
        <taxon>Streptophyta</taxon>
        <taxon>Embryophyta</taxon>
        <taxon>Tracheophyta</taxon>
        <taxon>Spermatophyta</taxon>
        <taxon>Magnoliopsida</taxon>
        <taxon>Liliopsida</taxon>
        <taxon>Asparagales</taxon>
        <taxon>Orchidaceae</taxon>
        <taxon>Apostasioideae</taxon>
        <taxon>Apostasia</taxon>
    </lineage>
</organism>
<dbReference type="Gene3D" id="2.60.210.10">
    <property type="entry name" value="Apoptosis, Tumor Necrosis Factor Receptor Associated Protein 2, Chain A"/>
    <property type="match status" value="2"/>
</dbReference>
<evidence type="ECO:0000313" key="3">
    <source>
        <dbReference type="EMBL" id="PKA48616.1"/>
    </source>
</evidence>
<keyword evidence="3" id="KW-0378">Hydrolase</keyword>
<dbReference type="AlphaFoldDB" id="A0A2H9ZZA8"/>
<dbReference type="PROSITE" id="PS50144">
    <property type="entry name" value="MATH"/>
    <property type="match status" value="2"/>
</dbReference>
<feature type="domain" description="MATH" evidence="2">
    <location>
        <begin position="234"/>
        <end position="365"/>
    </location>
</feature>
<sequence length="372" mass="41876">MSFWRLFCRGKKEKYSSSSNEGLLPSASLVSPGGYPQFSKDELPQAKPSGFKPVPPSPLHQKGGGYSTKGELSGFESDLSIVNDANAYDFLWTIKSFSLLSGVSESRQTSGRFNAKSLTWKLVCYPNGNLIEDQISVYLMLSKAADHPSEAVFKVSYELFLFDQNNGSTFTRRGENLAQVFDEIGFRNFKDLSEFRSSSKGYLVKDCCMFGVKILQVVPIKTITECLHPVEKITHEFSWKIENFSSLDKKISHEKHFTAGQYLWSILLHPDPTGDKKSHELGKNFSIYLYYYGSVRDESAAKVSAEFSLSVIDQIGRKHKKLNYTEVFKSTHPGWGKKDFMLKEDLEDPSLGFLINDTLIIEAKVAVLALVK</sequence>
<dbReference type="PANTHER" id="PTHR46162">
    <property type="entry name" value="TRAF-LIKE FAMILY PROTEIN"/>
    <property type="match status" value="1"/>
</dbReference>
<reference evidence="3 4" key="1">
    <citation type="journal article" date="2017" name="Nature">
        <title>The Apostasia genome and the evolution of orchids.</title>
        <authorList>
            <person name="Zhang G.Q."/>
            <person name="Liu K.W."/>
            <person name="Li Z."/>
            <person name="Lohaus R."/>
            <person name="Hsiao Y.Y."/>
            <person name="Niu S.C."/>
            <person name="Wang J.Y."/>
            <person name="Lin Y.C."/>
            <person name="Xu Q."/>
            <person name="Chen L.J."/>
            <person name="Yoshida K."/>
            <person name="Fujiwara S."/>
            <person name="Wang Z.W."/>
            <person name="Zhang Y.Q."/>
            <person name="Mitsuda N."/>
            <person name="Wang M."/>
            <person name="Liu G.H."/>
            <person name="Pecoraro L."/>
            <person name="Huang H.X."/>
            <person name="Xiao X.J."/>
            <person name="Lin M."/>
            <person name="Wu X.Y."/>
            <person name="Wu W.L."/>
            <person name="Chen Y.Y."/>
            <person name="Chang S.B."/>
            <person name="Sakamoto S."/>
            <person name="Ohme-Takagi M."/>
            <person name="Yagi M."/>
            <person name="Zeng S.J."/>
            <person name="Shen C.Y."/>
            <person name="Yeh C.M."/>
            <person name="Luo Y.B."/>
            <person name="Tsai W.C."/>
            <person name="Van de Peer Y."/>
            <person name="Liu Z.J."/>
        </authorList>
    </citation>
    <scope>NUCLEOTIDE SEQUENCE [LARGE SCALE GENOMIC DNA]</scope>
    <source>
        <strain evidence="4">cv. Shenzhen</strain>
        <tissue evidence="3">Stem</tissue>
    </source>
</reference>
<dbReference type="Pfam" id="PF22486">
    <property type="entry name" value="MATH_2"/>
    <property type="match status" value="2"/>
</dbReference>
<name>A0A2H9ZZA8_9ASPA</name>
<dbReference type="PANTHER" id="PTHR46162:SF2">
    <property type="entry name" value="ANKYRIN REPEAT-CONTAINING PROTEIN-RELATED"/>
    <property type="match status" value="1"/>
</dbReference>
<keyword evidence="4" id="KW-1185">Reference proteome</keyword>
<feature type="domain" description="MATH" evidence="2">
    <location>
        <begin position="87"/>
        <end position="214"/>
    </location>
</feature>
<evidence type="ECO:0000313" key="4">
    <source>
        <dbReference type="Proteomes" id="UP000236161"/>
    </source>
</evidence>
<gene>
    <name evidence="3" type="primary">UBP13</name>
    <name evidence="3" type="ORF">AXF42_Ash020489</name>
</gene>
<evidence type="ECO:0000259" key="2">
    <source>
        <dbReference type="PROSITE" id="PS50144"/>
    </source>
</evidence>
<dbReference type="SMART" id="SM00061">
    <property type="entry name" value="MATH"/>
    <property type="match status" value="2"/>
</dbReference>
<dbReference type="GO" id="GO:0016787">
    <property type="term" value="F:hydrolase activity"/>
    <property type="evidence" value="ECO:0007669"/>
    <property type="project" value="UniProtKB-KW"/>
</dbReference>
<proteinExistence type="predicted"/>
<evidence type="ECO:0000256" key="1">
    <source>
        <dbReference type="SAM" id="MobiDB-lite"/>
    </source>
</evidence>
<dbReference type="CDD" id="cd00121">
    <property type="entry name" value="MATH"/>
    <property type="match status" value="2"/>
</dbReference>
<dbReference type="STRING" id="1088818.A0A2H9ZZA8"/>
<dbReference type="Proteomes" id="UP000236161">
    <property type="component" value="Unassembled WGS sequence"/>
</dbReference>
<dbReference type="OrthoDB" id="1883087at2759"/>
<protein>
    <submittedName>
        <fullName evidence="3">Ubiquitin carboxyl-terminal hydrolase 13</fullName>
    </submittedName>
</protein>
<dbReference type="InterPro" id="IPR002083">
    <property type="entry name" value="MATH/TRAF_dom"/>
</dbReference>
<dbReference type="InterPro" id="IPR008974">
    <property type="entry name" value="TRAF-like"/>
</dbReference>
<dbReference type="SUPFAM" id="SSF49599">
    <property type="entry name" value="TRAF domain-like"/>
    <property type="match status" value="2"/>
</dbReference>